<evidence type="ECO:0000259" key="1">
    <source>
        <dbReference type="Pfam" id="PF13472"/>
    </source>
</evidence>
<keyword evidence="3" id="KW-1185">Reference proteome</keyword>
<dbReference type="RefSeq" id="WP_176847084.1">
    <property type="nucleotide sequence ID" value="NZ_CP061502.1"/>
</dbReference>
<dbReference type="SUPFAM" id="SSF52266">
    <property type="entry name" value="SGNH hydrolase"/>
    <property type="match status" value="1"/>
</dbReference>
<proteinExistence type="predicted"/>
<gene>
    <name evidence="2" type="ORF">SAMN04488238_105297</name>
</gene>
<organism evidence="2 3">
    <name type="scientific">Roseicitreum antarcticum</name>
    <dbReference type="NCBI Taxonomy" id="564137"/>
    <lineage>
        <taxon>Bacteria</taxon>
        <taxon>Pseudomonadati</taxon>
        <taxon>Pseudomonadota</taxon>
        <taxon>Alphaproteobacteria</taxon>
        <taxon>Rhodobacterales</taxon>
        <taxon>Paracoccaceae</taxon>
        <taxon>Roseicitreum</taxon>
    </lineage>
</organism>
<dbReference type="Gene3D" id="3.40.50.1110">
    <property type="entry name" value="SGNH hydrolase"/>
    <property type="match status" value="1"/>
</dbReference>
<name>A0A1H2Z9M9_9RHOB</name>
<dbReference type="Pfam" id="PF13472">
    <property type="entry name" value="Lipase_GDSL_2"/>
    <property type="match status" value="1"/>
</dbReference>
<sequence>MPVVLCFGDSNTYGSVPLGDAGRWTRYDTQTRWPRRMAGLLGPDWDVVEEGLPGRTTCHDNPFDGPHKNGLRLLPAILESHAPVDIVVMMLGTNDLKAHLGLTAFDIAKGVFTLGRRILLSDAGPDGAPPRLLIVSPVPVVELGARSESLRGGAEKSRRLGPMLAAHAHELGAAFLDAGTVAMASPIDGVHLPPEAHAALAVAVAEAVTGMQTG</sequence>
<protein>
    <submittedName>
        <fullName evidence="2">Lysophospholipase L1</fullName>
    </submittedName>
</protein>
<dbReference type="InterPro" id="IPR036514">
    <property type="entry name" value="SGNH_hydro_sf"/>
</dbReference>
<dbReference type="EMBL" id="FNOM01000005">
    <property type="protein sequence ID" value="SDX14061.1"/>
    <property type="molecule type" value="Genomic_DNA"/>
</dbReference>
<accession>A0A1H2Z9M9</accession>
<dbReference type="GO" id="GO:0016788">
    <property type="term" value="F:hydrolase activity, acting on ester bonds"/>
    <property type="evidence" value="ECO:0007669"/>
    <property type="project" value="UniProtKB-ARBA"/>
</dbReference>
<dbReference type="InterPro" id="IPR013830">
    <property type="entry name" value="SGNH_hydro"/>
</dbReference>
<dbReference type="STRING" id="564137.SAMN04488238_105297"/>
<dbReference type="AlphaFoldDB" id="A0A1H2Z9M9"/>
<evidence type="ECO:0000313" key="2">
    <source>
        <dbReference type="EMBL" id="SDX14061.1"/>
    </source>
</evidence>
<evidence type="ECO:0000313" key="3">
    <source>
        <dbReference type="Proteomes" id="UP000198539"/>
    </source>
</evidence>
<reference evidence="2 3" key="1">
    <citation type="submission" date="2016-10" db="EMBL/GenBank/DDBJ databases">
        <authorList>
            <person name="de Groot N.N."/>
        </authorList>
    </citation>
    <scope>NUCLEOTIDE SEQUENCE [LARGE SCALE GENOMIC DNA]</scope>
    <source>
        <strain evidence="2 3">CGMCC 1.8894</strain>
    </source>
</reference>
<feature type="domain" description="SGNH hydrolase-type esterase" evidence="1">
    <location>
        <begin position="6"/>
        <end position="198"/>
    </location>
</feature>
<dbReference type="Proteomes" id="UP000198539">
    <property type="component" value="Unassembled WGS sequence"/>
</dbReference>